<dbReference type="SMART" id="SM00116">
    <property type="entry name" value="CBS"/>
    <property type="match status" value="2"/>
</dbReference>
<sequence length="149" mass="16157">MSRGLDPVSPTATVQAAALQMAEDDVGAVLVGSGERLEGILTDRDIILRLVVEGRSPAEVSVREVMSSTLFTCRPEDPLELVFDQMLERQVRRIPVLGPDDKPVGIVTLRDLVRLAPDSPRSAEMLRAYAGARRAEPAAEAPDRPADED</sequence>
<feature type="compositionally biased region" description="Basic and acidic residues" evidence="3">
    <location>
        <begin position="133"/>
        <end position="149"/>
    </location>
</feature>
<dbReference type="PROSITE" id="PS51371">
    <property type="entry name" value="CBS"/>
    <property type="match status" value="2"/>
</dbReference>
<dbReference type="PANTHER" id="PTHR43080:SF2">
    <property type="entry name" value="CBS DOMAIN-CONTAINING PROTEIN"/>
    <property type="match status" value="1"/>
</dbReference>
<dbReference type="InterPro" id="IPR000644">
    <property type="entry name" value="CBS_dom"/>
</dbReference>
<protein>
    <submittedName>
        <fullName evidence="5">CBS domain-containing protein</fullName>
    </submittedName>
</protein>
<dbReference type="AlphaFoldDB" id="A0A964T1G9"/>
<proteinExistence type="predicted"/>
<evidence type="ECO:0000259" key="4">
    <source>
        <dbReference type="PROSITE" id="PS51371"/>
    </source>
</evidence>
<dbReference type="SUPFAM" id="SSF54631">
    <property type="entry name" value="CBS-domain pair"/>
    <property type="match status" value="1"/>
</dbReference>
<evidence type="ECO:0000256" key="3">
    <source>
        <dbReference type="SAM" id="MobiDB-lite"/>
    </source>
</evidence>
<evidence type="ECO:0000313" key="5">
    <source>
        <dbReference type="EMBL" id="MYZ46691.1"/>
    </source>
</evidence>
<feature type="domain" description="CBS" evidence="4">
    <location>
        <begin position="1"/>
        <end position="59"/>
    </location>
</feature>
<keyword evidence="1 2" id="KW-0129">CBS domain</keyword>
<dbReference type="OrthoDB" id="9802114at2"/>
<name>A0A964T1G9_9HYPH</name>
<evidence type="ECO:0000256" key="1">
    <source>
        <dbReference type="ARBA" id="ARBA00023122"/>
    </source>
</evidence>
<dbReference type="Gene3D" id="3.10.580.10">
    <property type="entry name" value="CBS-domain"/>
    <property type="match status" value="1"/>
</dbReference>
<keyword evidence="6" id="KW-1185">Reference proteome</keyword>
<evidence type="ECO:0000256" key="2">
    <source>
        <dbReference type="PROSITE-ProRule" id="PRU00703"/>
    </source>
</evidence>
<dbReference type="InterPro" id="IPR051257">
    <property type="entry name" value="Diverse_CBS-Domain"/>
</dbReference>
<reference evidence="5" key="1">
    <citation type="submission" date="2019-03" db="EMBL/GenBank/DDBJ databases">
        <title>Afifella sp. nov., isolated from activated sludge.</title>
        <authorList>
            <person name="Li Q."/>
            <person name="Liu Y."/>
        </authorList>
    </citation>
    <scope>NUCLEOTIDE SEQUENCE</scope>
    <source>
        <strain evidence="5">L72</strain>
    </source>
</reference>
<gene>
    <name evidence="5" type="ORF">E4O86_03020</name>
</gene>
<feature type="domain" description="CBS" evidence="4">
    <location>
        <begin position="66"/>
        <end position="124"/>
    </location>
</feature>
<evidence type="ECO:0000313" key="6">
    <source>
        <dbReference type="Proteomes" id="UP000773614"/>
    </source>
</evidence>
<dbReference type="PANTHER" id="PTHR43080">
    <property type="entry name" value="CBS DOMAIN-CONTAINING PROTEIN CBSX3, MITOCHONDRIAL"/>
    <property type="match status" value="1"/>
</dbReference>
<dbReference type="Pfam" id="PF00571">
    <property type="entry name" value="CBS"/>
    <property type="match status" value="2"/>
</dbReference>
<feature type="region of interest" description="Disordered" evidence="3">
    <location>
        <begin position="126"/>
        <end position="149"/>
    </location>
</feature>
<dbReference type="InterPro" id="IPR046342">
    <property type="entry name" value="CBS_dom_sf"/>
</dbReference>
<dbReference type="EMBL" id="SPKJ01000005">
    <property type="protein sequence ID" value="MYZ46691.1"/>
    <property type="molecule type" value="Genomic_DNA"/>
</dbReference>
<dbReference type="Proteomes" id="UP000773614">
    <property type="component" value="Unassembled WGS sequence"/>
</dbReference>
<accession>A0A964T1G9</accession>
<organism evidence="5 6">
    <name type="scientific">Propylenella binzhouense</name>
    <dbReference type="NCBI Taxonomy" id="2555902"/>
    <lineage>
        <taxon>Bacteria</taxon>
        <taxon>Pseudomonadati</taxon>
        <taxon>Pseudomonadota</taxon>
        <taxon>Alphaproteobacteria</taxon>
        <taxon>Hyphomicrobiales</taxon>
        <taxon>Propylenellaceae</taxon>
        <taxon>Propylenella</taxon>
    </lineage>
</organism>
<comment type="caution">
    <text evidence="5">The sequence shown here is derived from an EMBL/GenBank/DDBJ whole genome shotgun (WGS) entry which is preliminary data.</text>
</comment>